<proteinExistence type="predicted"/>
<gene>
    <name evidence="1" type="ORF">QN277_018902</name>
</gene>
<evidence type="ECO:0000313" key="1">
    <source>
        <dbReference type="EMBL" id="KAK4275891.1"/>
    </source>
</evidence>
<reference evidence="1" key="1">
    <citation type="submission" date="2023-10" db="EMBL/GenBank/DDBJ databases">
        <title>Chromosome-level genome of the transformable northern wattle, Acacia crassicarpa.</title>
        <authorList>
            <person name="Massaro I."/>
            <person name="Sinha N.R."/>
            <person name="Poethig S."/>
            <person name="Leichty A.R."/>
        </authorList>
    </citation>
    <scope>NUCLEOTIDE SEQUENCE</scope>
    <source>
        <strain evidence="1">Acra3RX</strain>
        <tissue evidence="1">Leaf</tissue>
    </source>
</reference>
<dbReference type="PANTHER" id="PTHR47003:SF2">
    <property type="entry name" value="OS01G0970900 PROTEIN"/>
    <property type="match status" value="1"/>
</dbReference>
<evidence type="ECO:0008006" key="3">
    <source>
        <dbReference type="Google" id="ProtNLM"/>
    </source>
</evidence>
<dbReference type="AlphaFoldDB" id="A0AAE1MUZ2"/>
<sequence length="132" mass="15412">MVLTDAQLGNLDEDDVSRLVGEITRIVRGENDLASMGERLHNLNYVMKPEFVEKVLKRCFKVPYMAINFFKWVKLKDGFSCTTEIYNMMLYVAGEAKEFRLVENLLQEMDNYSLNKDIRTWTILISQYGKAK</sequence>
<name>A0AAE1MUZ2_9FABA</name>
<dbReference type="PANTHER" id="PTHR47003">
    <property type="entry name" value="OS01G0970900 PROTEIN"/>
    <property type="match status" value="1"/>
</dbReference>
<keyword evidence="2" id="KW-1185">Reference proteome</keyword>
<dbReference type="EMBL" id="JAWXYG010000004">
    <property type="protein sequence ID" value="KAK4275891.1"/>
    <property type="molecule type" value="Genomic_DNA"/>
</dbReference>
<accession>A0AAE1MUZ2</accession>
<protein>
    <recommendedName>
        <fullName evidence="3">Pentatricopeptide repeat-containing protein</fullName>
    </recommendedName>
</protein>
<dbReference type="Proteomes" id="UP001293593">
    <property type="component" value="Unassembled WGS sequence"/>
</dbReference>
<comment type="caution">
    <text evidence="1">The sequence shown here is derived from an EMBL/GenBank/DDBJ whole genome shotgun (WGS) entry which is preliminary data.</text>
</comment>
<dbReference type="GO" id="GO:0008380">
    <property type="term" value="P:RNA splicing"/>
    <property type="evidence" value="ECO:0007669"/>
    <property type="project" value="InterPro"/>
</dbReference>
<organism evidence="1 2">
    <name type="scientific">Acacia crassicarpa</name>
    <name type="common">northern wattle</name>
    <dbReference type="NCBI Taxonomy" id="499986"/>
    <lineage>
        <taxon>Eukaryota</taxon>
        <taxon>Viridiplantae</taxon>
        <taxon>Streptophyta</taxon>
        <taxon>Embryophyta</taxon>
        <taxon>Tracheophyta</taxon>
        <taxon>Spermatophyta</taxon>
        <taxon>Magnoliopsida</taxon>
        <taxon>eudicotyledons</taxon>
        <taxon>Gunneridae</taxon>
        <taxon>Pentapetalae</taxon>
        <taxon>rosids</taxon>
        <taxon>fabids</taxon>
        <taxon>Fabales</taxon>
        <taxon>Fabaceae</taxon>
        <taxon>Caesalpinioideae</taxon>
        <taxon>mimosoid clade</taxon>
        <taxon>Acacieae</taxon>
        <taxon>Acacia</taxon>
    </lineage>
</organism>
<dbReference type="InterPro" id="IPR044578">
    <property type="entry name" value="BIR6-like"/>
</dbReference>
<dbReference type="InterPro" id="IPR011990">
    <property type="entry name" value="TPR-like_helical_dom_sf"/>
</dbReference>
<evidence type="ECO:0000313" key="2">
    <source>
        <dbReference type="Proteomes" id="UP001293593"/>
    </source>
</evidence>
<dbReference type="Gene3D" id="1.25.40.10">
    <property type="entry name" value="Tetratricopeptide repeat domain"/>
    <property type="match status" value="1"/>
</dbReference>